<dbReference type="EMBL" id="CP036263">
    <property type="protein sequence ID" value="QDT00565.1"/>
    <property type="molecule type" value="Genomic_DNA"/>
</dbReference>
<feature type="signal peptide" evidence="1">
    <location>
        <begin position="1"/>
        <end position="23"/>
    </location>
</feature>
<dbReference type="Proteomes" id="UP000319852">
    <property type="component" value="Chromosome"/>
</dbReference>
<accession>A0A517N0A3</accession>
<name>A0A517N0A3_9BACT</name>
<feature type="chain" id="PRO_5022083020" evidence="1">
    <location>
        <begin position="24"/>
        <end position="472"/>
    </location>
</feature>
<evidence type="ECO:0000313" key="2">
    <source>
        <dbReference type="EMBL" id="QDT00565.1"/>
    </source>
</evidence>
<evidence type="ECO:0000313" key="3">
    <source>
        <dbReference type="Proteomes" id="UP000319852"/>
    </source>
</evidence>
<keyword evidence="3" id="KW-1185">Reference proteome</keyword>
<keyword evidence="1" id="KW-0732">Signal</keyword>
<reference evidence="2 3" key="1">
    <citation type="submission" date="2019-02" db="EMBL/GenBank/DDBJ databases">
        <title>Deep-cultivation of Planctomycetes and their phenomic and genomic characterization uncovers novel biology.</title>
        <authorList>
            <person name="Wiegand S."/>
            <person name="Jogler M."/>
            <person name="Boedeker C."/>
            <person name="Pinto D."/>
            <person name="Vollmers J."/>
            <person name="Rivas-Marin E."/>
            <person name="Kohn T."/>
            <person name="Peeters S.H."/>
            <person name="Heuer A."/>
            <person name="Rast P."/>
            <person name="Oberbeckmann S."/>
            <person name="Bunk B."/>
            <person name="Jeske O."/>
            <person name="Meyerdierks A."/>
            <person name="Storesund J.E."/>
            <person name="Kallscheuer N."/>
            <person name="Luecker S."/>
            <person name="Lage O.M."/>
            <person name="Pohl T."/>
            <person name="Merkel B.J."/>
            <person name="Hornburger P."/>
            <person name="Mueller R.-W."/>
            <person name="Bruemmer F."/>
            <person name="Labrenz M."/>
            <person name="Spormann A.M."/>
            <person name="Op den Camp H."/>
            <person name="Overmann J."/>
            <person name="Amann R."/>
            <person name="Jetten M.S.M."/>
            <person name="Mascher T."/>
            <person name="Medema M.H."/>
            <person name="Devos D.P."/>
            <person name="Kaster A.-K."/>
            <person name="Ovreas L."/>
            <person name="Rohde M."/>
            <person name="Galperin M.Y."/>
            <person name="Jogler C."/>
        </authorList>
    </citation>
    <scope>NUCLEOTIDE SEQUENCE [LARGE SCALE GENOMIC DNA]</scope>
    <source>
        <strain evidence="2 3">HG15A2</strain>
    </source>
</reference>
<dbReference type="KEGG" id="amob:HG15A2_39030"/>
<evidence type="ECO:0000256" key="1">
    <source>
        <dbReference type="SAM" id="SignalP"/>
    </source>
</evidence>
<organism evidence="2 3">
    <name type="scientific">Adhaeretor mobilis</name>
    <dbReference type="NCBI Taxonomy" id="1930276"/>
    <lineage>
        <taxon>Bacteria</taxon>
        <taxon>Pseudomonadati</taxon>
        <taxon>Planctomycetota</taxon>
        <taxon>Planctomycetia</taxon>
        <taxon>Pirellulales</taxon>
        <taxon>Lacipirellulaceae</taxon>
        <taxon>Adhaeretor</taxon>
    </lineage>
</organism>
<dbReference type="AlphaFoldDB" id="A0A517N0A3"/>
<sequence length="472" mass="48414" precursor="true">MRVNLAKKLLCLVAIASTVGCMGGGGRVAHNLPPSQRLMEPGPGVGGPGPGVIGPGGGMPASSSMMRAAAMGGPGGPGGPAMCGPGGCPPAMAGRTGMPGPGPMQMGMPPVGPIQRASFKQDAGVQQAQCMSGPQCGMSGPGATSQLAFLGVEGGEVAWDVSGAGMFDSSPLVMPGRQNFNQGGLYRLKLSNLPERPGVELYPTVEVAPVTPRTDAYLAHAPIPIQFTDEDLDQVLSGNFVTKVIYLPDPEFQELALAGVETLVSTRLDPGVDPIDEADRRGSILAIVRIGNLDLQAARGLAGGMVQRAGYMQGCPDGSCMPGGGSPMDGAPMGPVGMNPAGVGPMAVPPHMIAGVNVPQYGMPHVGTPIGLPGPPHIPLGHQAGLTSHTMKNRTRVRMPPPVHKMKINVKQRPGMSYPRPVNNISIDENQRAGTRICGGTVAPAVPTMFQNLKAKMASCRACNDDGCQECQ</sequence>
<protein>
    <submittedName>
        <fullName evidence="2">Uncharacterized protein</fullName>
    </submittedName>
</protein>
<dbReference type="PROSITE" id="PS51257">
    <property type="entry name" value="PROKAR_LIPOPROTEIN"/>
    <property type="match status" value="1"/>
</dbReference>
<gene>
    <name evidence="2" type="ORF">HG15A2_39030</name>
</gene>
<proteinExistence type="predicted"/>